<protein>
    <submittedName>
        <fullName evidence="1">Uncharacterized protein</fullName>
    </submittedName>
</protein>
<dbReference type="Gene3D" id="1.10.20.70">
    <property type="entry name" value="Transcription termination and cleavage factor, C-terminal domain"/>
    <property type="match status" value="1"/>
</dbReference>
<gene>
    <name evidence="1" type="ORF">HAKA00212_LOCUS21638</name>
</gene>
<dbReference type="InterPro" id="IPR038192">
    <property type="entry name" value="CSTF_C_sf"/>
</dbReference>
<dbReference type="AlphaFoldDB" id="A0A7S3Y6U9"/>
<dbReference type="EMBL" id="HBIU01048514">
    <property type="protein sequence ID" value="CAE0642780.1"/>
    <property type="molecule type" value="Transcribed_RNA"/>
</dbReference>
<name>A0A7S3Y6U9_HETAK</name>
<proteinExistence type="predicted"/>
<evidence type="ECO:0000313" key="1">
    <source>
        <dbReference type="EMBL" id="CAE0642780.1"/>
    </source>
</evidence>
<reference evidence="1" key="1">
    <citation type="submission" date="2021-01" db="EMBL/GenBank/DDBJ databases">
        <authorList>
            <person name="Corre E."/>
            <person name="Pelletier E."/>
            <person name="Niang G."/>
            <person name="Scheremetjew M."/>
            <person name="Finn R."/>
            <person name="Kale V."/>
            <person name="Holt S."/>
            <person name="Cochrane G."/>
            <person name="Meng A."/>
            <person name="Brown T."/>
            <person name="Cohen L."/>
        </authorList>
    </citation>
    <scope>NUCLEOTIDE SEQUENCE</scope>
    <source>
        <strain evidence="1">CCMP3107</strain>
    </source>
</reference>
<organism evidence="1">
    <name type="scientific">Heterosigma akashiwo</name>
    <name type="common">Chromophytic alga</name>
    <name type="synonym">Heterosigma carterae</name>
    <dbReference type="NCBI Taxonomy" id="2829"/>
    <lineage>
        <taxon>Eukaryota</taxon>
        <taxon>Sar</taxon>
        <taxon>Stramenopiles</taxon>
        <taxon>Ochrophyta</taxon>
        <taxon>Raphidophyceae</taxon>
        <taxon>Chattonellales</taxon>
        <taxon>Chattonellaceae</taxon>
        <taxon>Heterosigma</taxon>
    </lineage>
</organism>
<sequence length="168" mass="18993">MKKFVEDEPEKARLVLMSYPNVTEALLGMQIKLGMSTQEEVDQMKLTSAPSSQYGTAPNINQFQQQPNPGSVYSDIGFLQQQQPQQQQQMVMGSGGGYQQQPLFMPQPIMGGMGFQHHAHQQDTIHQAMNISQDQIRMLPTDHQQQFLQLQGQIRASEQQNQHFGGSY</sequence>
<accession>A0A7S3Y6U9</accession>